<dbReference type="InParanoid" id="B9SQD3"/>
<keyword evidence="2" id="KW-1185">Reference proteome</keyword>
<organism evidence="1 2">
    <name type="scientific">Ricinus communis</name>
    <name type="common">Castor bean</name>
    <dbReference type="NCBI Taxonomy" id="3988"/>
    <lineage>
        <taxon>Eukaryota</taxon>
        <taxon>Viridiplantae</taxon>
        <taxon>Streptophyta</taxon>
        <taxon>Embryophyta</taxon>
        <taxon>Tracheophyta</taxon>
        <taxon>Spermatophyta</taxon>
        <taxon>Magnoliopsida</taxon>
        <taxon>eudicotyledons</taxon>
        <taxon>Gunneridae</taxon>
        <taxon>Pentapetalae</taxon>
        <taxon>rosids</taxon>
        <taxon>fabids</taxon>
        <taxon>Malpighiales</taxon>
        <taxon>Euphorbiaceae</taxon>
        <taxon>Acalyphoideae</taxon>
        <taxon>Acalypheae</taxon>
        <taxon>Ricinus</taxon>
    </lineage>
</organism>
<proteinExistence type="predicted"/>
<reference evidence="2" key="1">
    <citation type="journal article" date="2010" name="Nat. Biotechnol.">
        <title>Draft genome sequence of the oilseed species Ricinus communis.</title>
        <authorList>
            <person name="Chan A.P."/>
            <person name="Crabtree J."/>
            <person name="Zhao Q."/>
            <person name="Lorenzi H."/>
            <person name="Orvis J."/>
            <person name="Puiu D."/>
            <person name="Melake-Berhan A."/>
            <person name="Jones K.M."/>
            <person name="Redman J."/>
            <person name="Chen G."/>
            <person name="Cahoon E.B."/>
            <person name="Gedil M."/>
            <person name="Stanke M."/>
            <person name="Haas B.J."/>
            <person name="Wortman J.R."/>
            <person name="Fraser-Liggett C.M."/>
            <person name="Ravel J."/>
            <person name="Rabinowicz P.D."/>
        </authorList>
    </citation>
    <scope>NUCLEOTIDE SEQUENCE [LARGE SCALE GENOMIC DNA]</scope>
    <source>
        <strain evidence="2">cv. Hale</strain>
    </source>
</reference>
<sequence>MPKIMNWLLGLSGVVHVLLCCLGLPYTTKFLVEYFNKLLETQVTVCQAKTGVSFEVTVLLQGRMTKVCAFCIHSFWHS</sequence>
<dbReference type="AlphaFoldDB" id="B9SQD3"/>
<accession>B9SQD3</accession>
<gene>
    <name evidence="1" type="ORF">RCOM_0980910</name>
</gene>
<dbReference type="EMBL" id="EQ974081">
    <property type="protein sequence ID" value="EEF34209.1"/>
    <property type="molecule type" value="Genomic_DNA"/>
</dbReference>
<evidence type="ECO:0000313" key="1">
    <source>
        <dbReference type="EMBL" id="EEF34209.1"/>
    </source>
</evidence>
<evidence type="ECO:0000313" key="2">
    <source>
        <dbReference type="Proteomes" id="UP000008311"/>
    </source>
</evidence>
<protein>
    <submittedName>
        <fullName evidence="1">Uncharacterized protein</fullName>
    </submittedName>
</protein>
<dbReference type="Proteomes" id="UP000008311">
    <property type="component" value="Unassembled WGS sequence"/>
</dbReference>
<name>B9SQD3_RICCO</name>